<dbReference type="RefSeq" id="WP_013608031.1">
    <property type="nucleotide sequence ID" value="NC_015152.1"/>
</dbReference>
<proteinExistence type="predicted"/>
<dbReference type="KEGG" id="sbu:SpiBuddy_2367"/>
<dbReference type="EMBL" id="CP002541">
    <property type="protein sequence ID" value="ADY14182.1"/>
    <property type="molecule type" value="Genomic_DNA"/>
</dbReference>
<organism evidence="1 2">
    <name type="scientific">Sphaerochaeta globosa (strain ATCC BAA-1886 / DSM 22777 / Buddy)</name>
    <name type="common">Spirochaeta sp. (strain Buddy)</name>
    <dbReference type="NCBI Taxonomy" id="158189"/>
    <lineage>
        <taxon>Bacteria</taxon>
        <taxon>Pseudomonadati</taxon>
        <taxon>Spirochaetota</taxon>
        <taxon>Spirochaetia</taxon>
        <taxon>Spirochaetales</taxon>
        <taxon>Sphaerochaetaceae</taxon>
        <taxon>Sphaerochaeta</taxon>
    </lineage>
</organism>
<dbReference type="AlphaFoldDB" id="F0RT52"/>
<name>F0RT52_SPHGB</name>
<protein>
    <submittedName>
        <fullName evidence="1">Uncharacterized protein</fullName>
    </submittedName>
</protein>
<reference evidence="2" key="1">
    <citation type="submission" date="2011-02" db="EMBL/GenBank/DDBJ databases">
        <title>Complete sequence of Spirochaeta sp. Buddy.</title>
        <authorList>
            <person name="Lucas S."/>
            <person name="Copeland A."/>
            <person name="Lapidus A."/>
            <person name="Cheng J.-F."/>
            <person name="Goodwin L."/>
            <person name="Pitluck S."/>
            <person name="Zeytun A."/>
            <person name="Detter J.C."/>
            <person name="Han C."/>
            <person name="Tapia R."/>
            <person name="Land M."/>
            <person name="Hauser L."/>
            <person name="Kyrpides N."/>
            <person name="Ivanova N."/>
            <person name="Mikhailova N."/>
            <person name="Pagani I."/>
            <person name="Ritalahti K.M."/>
            <person name="Loeffler F.E."/>
            <person name="Woyke T."/>
        </authorList>
    </citation>
    <scope>NUCLEOTIDE SEQUENCE [LARGE SCALE GENOMIC DNA]</scope>
    <source>
        <strain evidence="2">ATCC BAA-1886 / DSM 22777 / Buddy</strain>
    </source>
</reference>
<dbReference type="Proteomes" id="UP000008466">
    <property type="component" value="Chromosome"/>
</dbReference>
<dbReference type="STRING" id="158189.SpiBuddy_2367"/>
<evidence type="ECO:0000313" key="2">
    <source>
        <dbReference type="Proteomes" id="UP000008466"/>
    </source>
</evidence>
<accession>F0RT52</accession>
<dbReference type="HOGENOM" id="CLU_1531568_0_0_12"/>
<gene>
    <name evidence="1" type="ordered locus">SpiBuddy_2367</name>
</gene>
<sequence>MNATTNTKTAQAIEEAKQAILAVGKVDQAAKEEGGEFAAQLKQATDALSLALTWKIGLETHVAVLKDGTVRKYIKVTKGMPRDLDVILLEGKGHSIKVKSYSRDARYEETEKKTLTSEQVDYNNAMDSWQAKCDKESKARLEKVLKDANTWDALWGYVALIERNNEIAKSEKYFG</sequence>
<keyword evidence="2" id="KW-1185">Reference proteome</keyword>
<evidence type="ECO:0000313" key="1">
    <source>
        <dbReference type="EMBL" id="ADY14182.1"/>
    </source>
</evidence>